<reference evidence="13 14" key="1">
    <citation type="journal article" date="2019" name="Int. J. Syst. Evol. Microbiol.">
        <title>The Global Catalogue of Microorganisms (GCM) 10K type strain sequencing project: providing services to taxonomists for standard genome sequencing and annotation.</title>
        <authorList>
            <consortium name="The Broad Institute Genomics Platform"/>
            <consortium name="The Broad Institute Genome Sequencing Center for Infectious Disease"/>
            <person name="Wu L."/>
            <person name="Ma J."/>
        </authorList>
    </citation>
    <scope>NUCLEOTIDE SEQUENCE [LARGE SCALE GENOMIC DNA]</scope>
    <source>
        <strain evidence="13 14">JCM 12389</strain>
    </source>
</reference>
<comment type="function">
    <text evidence="2 12">Catalyzes reversively the conversion of L-aspartate beta-semialdehyde (ASA) to L-2,4-diaminobutyrate (DABA) by transamination with L-glutamate.</text>
</comment>
<dbReference type="InterPro" id="IPR005814">
    <property type="entry name" value="Aminotrans_3"/>
</dbReference>
<dbReference type="InterPro" id="IPR015424">
    <property type="entry name" value="PyrdxlP-dep_Trfase"/>
</dbReference>
<comment type="catalytic activity">
    <reaction evidence="10 12">
        <text>L-2,4-diaminobutanoate + 2-oxoglutarate = L-aspartate 4-semialdehyde + L-glutamate</text>
        <dbReference type="Rhea" id="RHEA:11160"/>
        <dbReference type="ChEBI" id="CHEBI:16810"/>
        <dbReference type="ChEBI" id="CHEBI:29985"/>
        <dbReference type="ChEBI" id="CHEBI:58761"/>
        <dbReference type="ChEBI" id="CHEBI:537519"/>
        <dbReference type="EC" id="2.6.1.76"/>
    </reaction>
</comment>
<dbReference type="PROSITE" id="PS00600">
    <property type="entry name" value="AA_TRANSFER_CLASS_3"/>
    <property type="match status" value="1"/>
</dbReference>
<evidence type="ECO:0000256" key="9">
    <source>
        <dbReference type="ARBA" id="ARBA00022898"/>
    </source>
</evidence>
<dbReference type="InterPro" id="IPR049704">
    <property type="entry name" value="Aminotrans_3_PPA_site"/>
</dbReference>
<evidence type="ECO:0000256" key="4">
    <source>
        <dbReference type="ARBA" id="ARBA00008954"/>
    </source>
</evidence>
<evidence type="ECO:0000256" key="3">
    <source>
        <dbReference type="ARBA" id="ARBA00004946"/>
    </source>
</evidence>
<dbReference type="PIRSF" id="PIRSF000521">
    <property type="entry name" value="Transaminase_4ab_Lys_Orn"/>
    <property type="match status" value="1"/>
</dbReference>
<evidence type="ECO:0000256" key="2">
    <source>
        <dbReference type="ARBA" id="ARBA00002189"/>
    </source>
</evidence>
<evidence type="ECO:0000313" key="13">
    <source>
        <dbReference type="EMBL" id="GAA0488332.1"/>
    </source>
</evidence>
<keyword evidence="9 11" id="KW-0663">Pyridoxal phosphate</keyword>
<dbReference type="NCBIfam" id="TIGR02407">
    <property type="entry name" value="ectoine_ectB"/>
    <property type="match status" value="1"/>
</dbReference>
<keyword evidence="8 12" id="KW-0808">Transferase</keyword>
<name>A0ABN1B1D7_9BACI</name>
<comment type="cofactor">
    <cofactor evidence="1 12">
        <name>pyridoxal 5'-phosphate</name>
        <dbReference type="ChEBI" id="CHEBI:597326"/>
    </cofactor>
</comment>
<dbReference type="Gene3D" id="3.40.640.10">
    <property type="entry name" value="Type I PLP-dependent aspartate aminotransferase-like (Major domain)"/>
    <property type="match status" value="1"/>
</dbReference>
<dbReference type="SUPFAM" id="SSF53383">
    <property type="entry name" value="PLP-dependent transferases"/>
    <property type="match status" value="1"/>
</dbReference>
<dbReference type="NCBIfam" id="NF006733">
    <property type="entry name" value="PRK09264.1"/>
    <property type="match status" value="1"/>
</dbReference>
<evidence type="ECO:0000256" key="6">
    <source>
        <dbReference type="ARBA" id="ARBA00014798"/>
    </source>
</evidence>
<comment type="pathway">
    <text evidence="3 12">Amine and polyamine biosynthesis; ectoine biosynthesis; L-ectoine from L-aspartate 4-semialdehyde: step 1/3.</text>
</comment>
<dbReference type="InterPro" id="IPR012773">
    <property type="entry name" value="Ectoine_EctB"/>
</dbReference>
<evidence type="ECO:0000256" key="10">
    <source>
        <dbReference type="ARBA" id="ARBA00049111"/>
    </source>
</evidence>
<comment type="similarity">
    <text evidence="4 11">Belongs to the class-III pyridoxal-phosphate-dependent aminotransferase family.</text>
</comment>
<evidence type="ECO:0000256" key="12">
    <source>
        <dbReference type="RuleBase" id="RU365034"/>
    </source>
</evidence>
<dbReference type="EMBL" id="BAAADO010000002">
    <property type="protein sequence ID" value="GAA0488332.1"/>
    <property type="molecule type" value="Genomic_DNA"/>
</dbReference>
<protein>
    <recommendedName>
        <fullName evidence="6 12">Diaminobutyrate--2-oxoglutarate transaminase</fullName>
        <ecNumber evidence="5 12">2.6.1.76</ecNumber>
    </recommendedName>
    <alternativeName>
        <fullName evidence="12">DABA aminotransferase</fullName>
    </alternativeName>
</protein>
<dbReference type="PANTHER" id="PTHR43552:SF2">
    <property type="entry name" value="DIAMINOBUTYRATE--2-OXOGLUTARATE TRANSAMINASE"/>
    <property type="match status" value="1"/>
</dbReference>
<dbReference type="PANTHER" id="PTHR43552">
    <property type="entry name" value="DIAMINOBUTYRATE--2-OXOGLUTARATE AMINOTRANSFERASE"/>
    <property type="match status" value="1"/>
</dbReference>
<evidence type="ECO:0000256" key="7">
    <source>
        <dbReference type="ARBA" id="ARBA00022576"/>
    </source>
</evidence>
<keyword evidence="7 12" id="KW-0032">Aminotransferase</keyword>
<sequence>MSHTDMEIFEKYESVVRSYCRSFPTVFTKAKGHKIWDEQGREYIDFFSGAGALNYGHNDEKMKKKLIEYIEQDGITHSLDKATNTKAEFIQKFNDVILKPRNLEYKMMFPGPTGTNSVESALKLARKVTGRTDIISFTNGFHGMTIGSLSVTGNAAKRKGAGVPLQNAVTMPYDNYVSDNYDTLDYLERFLEDGGSGVDIPAAMIVETVQGEGGINAARLEWLKRIEAICKRWDILLIVDDIQAGVGRTGTFFSFEPAGIKPDIVCLSKSLSGYGVPFAITLFRPELDVWNPGEHNGTFRGNNHAFVTAAAALDYWKDDKFEKEIQRKGKMVEEFLTQLNNKFPELKGEVRGRGLMAGIACGVDGLASKVAEEAFKHGLIMETSGPEDEVFKLFPAMNIDDDALKKGFDIIEQSVKTLVKEPIMN</sequence>
<dbReference type="NCBIfam" id="TIGR00709">
    <property type="entry name" value="dat"/>
    <property type="match status" value="1"/>
</dbReference>
<dbReference type="InterPro" id="IPR004637">
    <property type="entry name" value="Dat"/>
</dbReference>
<dbReference type="RefSeq" id="WP_343838833.1">
    <property type="nucleotide sequence ID" value="NZ_BAAADO010000002.1"/>
</dbReference>
<dbReference type="Gene3D" id="3.90.1150.10">
    <property type="entry name" value="Aspartate Aminotransferase, domain 1"/>
    <property type="match status" value="1"/>
</dbReference>
<gene>
    <name evidence="13" type="primary">ectB</name>
    <name evidence="13" type="ORF">GCM10008986_12510</name>
</gene>
<dbReference type="InterPro" id="IPR015422">
    <property type="entry name" value="PyrdxlP-dep_Trfase_small"/>
</dbReference>
<dbReference type="CDD" id="cd00610">
    <property type="entry name" value="OAT_like"/>
    <property type="match status" value="1"/>
</dbReference>
<accession>A0ABN1B1D7</accession>
<dbReference type="Pfam" id="PF00202">
    <property type="entry name" value="Aminotran_3"/>
    <property type="match status" value="1"/>
</dbReference>
<organism evidence="13 14">
    <name type="scientific">Salinibacillus aidingensis</name>
    <dbReference type="NCBI Taxonomy" id="237684"/>
    <lineage>
        <taxon>Bacteria</taxon>
        <taxon>Bacillati</taxon>
        <taxon>Bacillota</taxon>
        <taxon>Bacilli</taxon>
        <taxon>Bacillales</taxon>
        <taxon>Bacillaceae</taxon>
        <taxon>Salinibacillus</taxon>
    </lineage>
</organism>
<evidence type="ECO:0000256" key="1">
    <source>
        <dbReference type="ARBA" id="ARBA00001933"/>
    </source>
</evidence>
<evidence type="ECO:0000256" key="5">
    <source>
        <dbReference type="ARBA" id="ARBA00013155"/>
    </source>
</evidence>
<evidence type="ECO:0000256" key="11">
    <source>
        <dbReference type="RuleBase" id="RU003560"/>
    </source>
</evidence>
<keyword evidence="14" id="KW-1185">Reference proteome</keyword>
<dbReference type="EC" id="2.6.1.76" evidence="5 12"/>
<proteinExistence type="inferred from homology"/>
<comment type="caution">
    <text evidence="13">The sequence shown here is derived from an EMBL/GenBank/DDBJ whole genome shotgun (WGS) entry which is preliminary data.</text>
</comment>
<evidence type="ECO:0000256" key="8">
    <source>
        <dbReference type="ARBA" id="ARBA00022679"/>
    </source>
</evidence>
<evidence type="ECO:0000313" key="14">
    <source>
        <dbReference type="Proteomes" id="UP001500880"/>
    </source>
</evidence>
<dbReference type="Proteomes" id="UP001500880">
    <property type="component" value="Unassembled WGS sequence"/>
</dbReference>
<dbReference type="InterPro" id="IPR015421">
    <property type="entry name" value="PyrdxlP-dep_Trfase_major"/>
</dbReference>